<dbReference type="InterPro" id="IPR000719">
    <property type="entry name" value="Prot_kinase_dom"/>
</dbReference>
<dbReference type="GO" id="GO:0005524">
    <property type="term" value="F:ATP binding"/>
    <property type="evidence" value="ECO:0007669"/>
    <property type="project" value="InterPro"/>
</dbReference>
<accession>A0A9P8ANZ8</accession>
<dbReference type="OrthoDB" id="26722at2759"/>
<evidence type="ECO:0000313" key="2">
    <source>
        <dbReference type="EMBL" id="KAG7442818.1"/>
    </source>
</evidence>
<evidence type="ECO:0000313" key="3">
    <source>
        <dbReference type="Proteomes" id="UP000812287"/>
    </source>
</evidence>
<dbReference type="SUPFAM" id="SSF56112">
    <property type="entry name" value="Protein kinase-like (PK-like)"/>
    <property type="match status" value="1"/>
</dbReference>
<dbReference type="InterPro" id="IPR011009">
    <property type="entry name" value="Kinase-like_dom_sf"/>
</dbReference>
<keyword evidence="3" id="KW-1185">Reference proteome</keyword>
<comment type="caution">
    <text evidence="2">The sequence shown here is derived from an EMBL/GenBank/DDBJ whole genome shotgun (WGS) entry which is preliminary data.</text>
</comment>
<dbReference type="GeneID" id="66109265"/>
<evidence type="ECO:0000259" key="1">
    <source>
        <dbReference type="PROSITE" id="PS50011"/>
    </source>
</evidence>
<dbReference type="RefSeq" id="XP_043036318.1">
    <property type="nucleotide sequence ID" value="XM_043186968.1"/>
</dbReference>
<dbReference type="PROSITE" id="PS50011">
    <property type="entry name" value="PROTEIN_KINASE_DOM"/>
    <property type="match status" value="1"/>
</dbReference>
<feature type="domain" description="Protein kinase" evidence="1">
    <location>
        <begin position="1"/>
        <end position="125"/>
    </location>
</feature>
<dbReference type="EMBL" id="MU250548">
    <property type="protein sequence ID" value="KAG7442818.1"/>
    <property type="molecule type" value="Genomic_DNA"/>
</dbReference>
<dbReference type="GO" id="GO:0004672">
    <property type="term" value="F:protein kinase activity"/>
    <property type="evidence" value="ECO:0007669"/>
    <property type="project" value="InterPro"/>
</dbReference>
<proteinExistence type="predicted"/>
<dbReference type="Gene3D" id="1.10.510.10">
    <property type="entry name" value="Transferase(Phosphotransferase) domain 1"/>
    <property type="match status" value="1"/>
</dbReference>
<gene>
    <name evidence="2" type="ORF">BT62DRAFT_935554</name>
</gene>
<dbReference type="Proteomes" id="UP000812287">
    <property type="component" value="Unassembled WGS sequence"/>
</dbReference>
<protein>
    <recommendedName>
        <fullName evidence="1">Protein kinase domain-containing protein</fullName>
    </recommendedName>
</protein>
<name>A0A9P8ANZ8_9AGAR</name>
<dbReference type="AlphaFoldDB" id="A0A9P8ANZ8"/>
<reference evidence="2" key="1">
    <citation type="submission" date="2020-11" db="EMBL/GenBank/DDBJ databases">
        <title>Adaptations for nitrogen fixation in a non-lichenized fungal sporocarp promotes dispersal by wood-feeding termites.</title>
        <authorList>
            <consortium name="DOE Joint Genome Institute"/>
            <person name="Koch R.A."/>
            <person name="Yoon G."/>
            <person name="Arayal U."/>
            <person name="Lail K."/>
            <person name="Amirebrahimi M."/>
            <person name="Labutti K."/>
            <person name="Lipzen A."/>
            <person name="Riley R."/>
            <person name="Barry K."/>
            <person name="Henrissat B."/>
            <person name="Grigoriev I.V."/>
            <person name="Herr J.R."/>
            <person name="Aime M.C."/>
        </authorList>
    </citation>
    <scope>NUCLEOTIDE SEQUENCE</scope>
    <source>
        <strain evidence="2">MCA 3950</strain>
    </source>
</reference>
<organism evidence="2 3">
    <name type="scientific">Guyanagaster necrorhizus</name>
    <dbReference type="NCBI Taxonomy" id="856835"/>
    <lineage>
        <taxon>Eukaryota</taxon>
        <taxon>Fungi</taxon>
        <taxon>Dikarya</taxon>
        <taxon>Basidiomycota</taxon>
        <taxon>Agaricomycotina</taxon>
        <taxon>Agaricomycetes</taxon>
        <taxon>Agaricomycetidae</taxon>
        <taxon>Agaricales</taxon>
        <taxon>Marasmiineae</taxon>
        <taxon>Physalacriaceae</taxon>
        <taxon>Guyanagaster</taxon>
    </lineage>
</organism>
<sequence length="125" mass="14533">MTRSPSLGWMAPELIRSDEVGRDIEGKPASRDVYSFGCTLVQIHTKHHPYADTVDREEVYRSAWGKSLRFLRNNYPLDACTTLFSIVSKDQQPIDQMQPKFQLSCRISKRNKTGDSDSQKRRRWL</sequence>